<keyword evidence="3" id="KW-0489">Methyltransferase</keyword>
<dbReference type="SUPFAM" id="SSF53335">
    <property type="entry name" value="S-adenosyl-L-methionine-dependent methyltransferases"/>
    <property type="match status" value="1"/>
</dbReference>
<reference evidence="8" key="1">
    <citation type="submission" date="2013-01" db="EMBL/GenBank/DDBJ databases">
        <title>Genome draft of Hydrogenophaga taeniospiralis 2K1.</title>
        <authorList>
            <person name="Gomila M."/>
            <person name="Lalucat J."/>
        </authorList>
    </citation>
    <scope>NUCLEOTIDE SEQUENCE</scope>
    <source>
        <strain evidence="8">CCUG 15921</strain>
    </source>
</reference>
<dbReference type="InterPro" id="IPR029063">
    <property type="entry name" value="SAM-dependent_MTases_sf"/>
</dbReference>
<evidence type="ECO:0000256" key="3">
    <source>
        <dbReference type="ARBA" id="ARBA00022603"/>
    </source>
</evidence>
<keyword evidence="4" id="KW-0808">Transferase</keyword>
<dbReference type="InterPro" id="IPR020598">
    <property type="entry name" value="rRNA_Ade_methylase_Trfase_N"/>
</dbReference>
<keyword evidence="5" id="KW-0949">S-adenosyl-L-methionine</keyword>
<dbReference type="PANTHER" id="PTHR11579:SF18">
    <property type="entry name" value="PROTEIN-L-ISOASPARTATE O-METHYLTRANSFERASE"/>
    <property type="match status" value="1"/>
</dbReference>
<dbReference type="AlphaFoldDB" id="A0A9X4NNV1"/>
<dbReference type="RefSeq" id="WP_068173209.1">
    <property type="nucleotide sequence ID" value="NZ_AOGK01000003.1"/>
</dbReference>
<evidence type="ECO:0000256" key="2">
    <source>
        <dbReference type="ARBA" id="ARBA00013346"/>
    </source>
</evidence>
<gene>
    <name evidence="8" type="ORF">H010_04292</name>
</gene>
<dbReference type="SMART" id="SM00650">
    <property type="entry name" value="rADc"/>
    <property type="match status" value="1"/>
</dbReference>
<evidence type="ECO:0000259" key="7">
    <source>
        <dbReference type="SMART" id="SM00650"/>
    </source>
</evidence>
<comment type="caution">
    <text evidence="8">The sequence shown here is derived from an EMBL/GenBank/DDBJ whole genome shotgun (WGS) entry which is preliminary data.</text>
</comment>
<evidence type="ECO:0000313" key="8">
    <source>
        <dbReference type="EMBL" id="MDG5974457.1"/>
    </source>
</evidence>
<dbReference type="CDD" id="cd02440">
    <property type="entry name" value="AdoMet_MTases"/>
    <property type="match status" value="1"/>
</dbReference>
<dbReference type="Proteomes" id="UP001152876">
    <property type="component" value="Unassembled WGS sequence"/>
</dbReference>
<evidence type="ECO:0000256" key="4">
    <source>
        <dbReference type="ARBA" id="ARBA00022679"/>
    </source>
</evidence>
<keyword evidence="9" id="KW-1185">Reference proteome</keyword>
<dbReference type="InterPro" id="IPR000682">
    <property type="entry name" value="PCMT"/>
</dbReference>
<accession>A0A9X4NNV1</accession>
<evidence type="ECO:0000313" key="9">
    <source>
        <dbReference type="Proteomes" id="UP001152876"/>
    </source>
</evidence>
<sequence length="231" mass="24932">MTSQTPLSFDQARFNMIEQQIRPWEVLDAQVLELLARVRREDFVPAAHKALAFADMELPLTQPAVDGQAMLAPRVEARLLQDLAIQPTDKVLEIGAGSGFMAALLASQAQRVVSLEIDPDLARTARENLQKAGLTNADVRVADAAANNFAACGAEAPWNVILLSGSVAEVPPALLALLAPGGRLAAIVGHEPVMRATFVTRTGDASYVTAQPWDTVAPRLRNFPEPSRFQF</sequence>
<protein>
    <recommendedName>
        <fullName evidence="2">Protein-L-isoaspartate O-methyltransferase</fullName>
    </recommendedName>
    <alternativeName>
        <fullName evidence="6">Protein L-isoaspartyl methyltransferase</fullName>
    </alternativeName>
</protein>
<evidence type="ECO:0000256" key="5">
    <source>
        <dbReference type="ARBA" id="ARBA00022691"/>
    </source>
</evidence>
<dbReference type="GO" id="GO:0000179">
    <property type="term" value="F:rRNA (adenine-N6,N6-)-dimethyltransferase activity"/>
    <property type="evidence" value="ECO:0007669"/>
    <property type="project" value="InterPro"/>
</dbReference>
<dbReference type="GO" id="GO:0004719">
    <property type="term" value="F:protein-L-isoaspartate (D-aspartate) O-methyltransferase activity"/>
    <property type="evidence" value="ECO:0007669"/>
    <property type="project" value="InterPro"/>
</dbReference>
<feature type="domain" description="Ribosomal RNA adenine methylase transferase N-terminal" evidence="7">
    <location>
        <begin position="75"/>
        <end position="224"/>
    </location>
</feature>
<dbReference type="GO" id="GO:0005737">
    <property type="term" value="C:cytoplasm"/>
    <property type="evidence" value="ECO:0007669"/>
    <property type="project" value="TreeGrafter"/>
</dbReference>
<organism evidence="8 9">
    <name type="scientific">Hydrogenophaga taeniospiralis CCUG 15921</name>
    <dbReference type="NCBI Taxonomy" id="1281780"/>
    <lineage>
        <taxon>Bacteria</taxon>
        <taxon>Pseudomonadati</taxon>
        <taxon>Pseudomonadota</taxon>
        <taxon>Betaproteobacteria</taxon>
        <taxon>Burkholderiales</taxon>
        <taxon>Comamonadaceae</taxon>
        <taxon>Hydrogenophaga</taxon>
    </lineage>
</organism>
<evidence type="ECO:0000256" key="6">
    <source>
        <dbReference type="ARBA" id="ARBA00030757"/>
    </source>
</evidence>
<comment type="similarity">
    <text evidence="1">Belongs to the methyltransferase superfamily. L-isoaspartyl/D-aspartyl protein methyltransferase family.</text>
</comment>
<dbReference type="EMBL" id="AOGK01000003">
    <property type="protein sequence ID" value="MDG5974457.1"/>
    <property type="molecule type" value="Genomic_DNA"/>
</dbReference>
<dbReference type="Pfam" id="PF01135">
    <property type="entry name" value="PCMT"/>
    <property type="match status" value="1"/>
</dbReference>
<dbReference type="OrthoDB" id="9810066at2"/>
<name>A0A9X4NNV1_9BURK</name>
<evidence type="ECO:0000256" key="1">
    <source>
        <dbReference type="ARBA" id="ARBA00005369"/>
    </source>
</evidence>
<proteinExistence type="inferred from homology"/>
<dbReference type="PANTHER" id="PTHR11579">
    <property type="entry name" value="PROTEIN-L-ISOASPARTATE O-METHYLTRANSFERASE"/>
    <property type="match status" value="1"/>
</dbReference>
<dbReference type="Gene3D" id="3.40.50.150">
    <property type="entry name" value="Vaccinia Virus protein VP39"/>
    <property type="match status" value="1"/>
</dbReference>